<evidence type="ECO:0000313" key="5">
    <source>
        <dbReference type="Proteomes" id="UP001176961"/>
    </source>
</evidence>
<feature type="domain" description="C2H2-type" evidence="3">
    <location>
        <begin position="171"/>
        <end position="199"/>
    </location>
</feature>
<organism evidence="4 5">
    <name type="scientific">Cylicocyclus nassatus</name>
    <name type="common">Nematode worm</name>
    <dbReference type="NCBI Taxonomy" id="53992"/>
    <lineage>
        <taxon>Eukaryota</taxon>
        <taxon>Metazoa</taxon>
        <taxon>Ecdysozoa</taxon>
        <taxon>Nematoda</taxon>
        <taxon>Chromadorea</taxon>
        <taxon>Rhabditida</taxon>
        <taxon>Rhabditina</taxon>
        <taxon>Rhabditomorpha</taxon>
        <taxon>Strongyloidea</taxon>
        <taxon>Strongylidae</taxon>
        <taxon>Cylicocyclus</taxon>
    </lineage>
</organism>
<keyword evidence="5" id="KW-1185">Reference proteome</keyword>
<name>A0AA36DPY1_CYLNA</name>
<dbReference type="InterPro" id="IPR013087">
    <property type="entry name" value="Znf_C2H2_type"/>
</dbReference>
<dbReference type="SMART" id="SM00355">
    <property type="entry name" value="ZnF_C2H2"/>
    <property type="match status" value="2"/>
</dbReference>
<proteinExistence type="predicted"/>
<dbReference type="PROSITE" id="PS50157">
    <property type="entry name" value="ZINC_FINGER_C2H2_2"/>
    <property type="match status" value="1"/>
</dbReference>
<keyword evidence="1" id="KW-0863">Zinc-finger</keyword>
<sequence>MVNAHFRFERLSDRWSERLAEMETPAIGHRYAIVKLYQGLDEVIFEKLLKGLGLAVVFTNDPSNCNQNSIREKTIPTELKSEVQSMLDPFIREYANLLRFIEANINADVQKPPAEITGHKVTVECKVGKPIVLCSDALEKKTVTCMLCKEEVLRERSAIKSHVQSHSGKRYGCDLCKYHTDRKFDFTRHVRRRHAGQAEPPEIGCRPHWMTMLKSCFPTYGDVGKYRKIRKMKIEQKVTDFKNTEKERQSSTVEEYQEAERNTSTSGSSLNC</sequence>
<evidence type="ECO:0000256" key="2">
    <source>
        <dbReference type="SAM" id="MobiDB-lite"/>
    </source>
</evidence>
<accession>A0AA36DPY1</accession>
<evidence type="ECO:0000256" key="1">
    <source>
        <dbReference type="PROSITE-ProRule" id="PRU00042"/>
    </source>
</evidence>
<gene>
    <name evidence="4" type="ORF">CYNAS_LOCUS3194</name>
</gene>
<evidence type="ECO:0000313" key="4">
    <source>
        <dbReference type="EMBL" id="CAJ0591211.1"/>
    </source>
</evidence>
<feature type="region of interest" description="Disordered" evidence="2">
    <location>
        <begin position="242"/>
        <end position="272"/>
    </location>
</feature>
<keyword evidence="1" id="KW-0862">Zinc</keyword>
<keyword evidence="1" id="KW-0479">Metal-binding</keyword>
<dbReference type="Proteomes" id="UP001176961">
    <property type="component" value="Unassembled WGS sequence"/>
</dbReference>
<feature type="compositionally biased region" description="Polar residues" evidence="2">
    <location>
        <begin position="262"/>
        <end position="272"/>
    </location>
</feature>
<dbReference type="Gene3D" id="3.30.160.60">
    <property type="entry name" value="Classic Zinc Finger"/>
    <property type="match status" value="1"/>
</dbReference>
<dbReference type="EMBL" id="CATQJL010000001">
    <property type="protein sequence ID" value="CAJ0591211.1"/>
    <property type="molecule type" value="Genomic_DNA"/>
</dbReference>
<comment type="caution">
    <text evidence="4">The sequence shown here is derived from an EMBL/GenBank/DDBJ whole genome shotgun (WGS) entry which is preliminary data.</text>
</comment>
<evidence type="ECO:0000259" key="3">
    <source>
        <dbReference type="PROSITE" id="PS50157"/>
    </source>
</evidence>
<reference evidence="4" key="1">
    <citation type="submission" date="2023-07" db="EMBL/GenBank/DDBJ databases">
        <authorList>
            <consortium name="CYATHOMIX"/>
        </authorList>
    </citation>
    <scope>NUCLEOTIDE SEQUENCE</scope>
    <source>
        <strain evidence="4">N/A</strain>
    </source>
</reference>
<dbReference type="GO" id="GO:0008270">
    <property type="term" value="F:zinc ion binding"/>
    <property type="evidence" value="ECO:0007669"/>
    <property type="project" value="UniProtKB-KW"/>
</dbReference>
<protein>
    <recommendedName>
        <fullName evidence="3">C2H2-type domain-containing protein</fullName>
    </recommendedName>
</protein>
<dbReference type="AlphaFoldDB" id="A0AA36DPY1"/>